<organism evidence="1 2">
    <name type="scientific">Candidatus Gottesmanbacteria bacterium RIFOXYB1_FULL_47_11</name>
    <dbReference type="NCBI Taxonomy" id="1798401"/>
    <lineage>
        <taxon>Bacteria</taxon>
        <taxon>Candidatus Gottesmaniibacteriota</taxon>
    </lineage>
</organism>
<dbReference type="SUPFAM" id="SSF50447">
    <property type="entry name" value="Translation proteins"/>
    <property type="match status" value="1"/>
</dbReference>
<dbReference type="Proteomes" id="UP000176186">
    <property type="component" value="Unassembled WGS sequence"/>
</dbReference>
<evidence type="ECO:0000313" key="2">
    <source>
        <dbReference type="Proteomes" id="UP000176186"/>
    </source>
</evidence>
<comment type="caution">
    <text evidence="1">The sequence shown here is derived from an EMBL/GenBank/DDBJ whole genome shotgun (WGS) entry which is preliminary data.</text>
</comment>
<proteinExistence type="predicted"/>
<dbReference type="EMBL" id="MFKE01000002">
    <property type="protein sequence ID" value="OGG36019.1"/>
    <property type="molecule type" value="Genomic_DNA"/>
</dbReference>
<gene>
    <name evidence="1" type="ORF">A2363_00860</name>
</gene>
<dbReference type="STRING" id="1798401.A2363_00860"/>
<protein>
    <recommendedName>
        <fullName evidence="3">Translation elongation factor-like protein</fullName>
    </recommendedName>
</protein>
<evidence type="ECO:0008006" key="3">
    <source>
        <dbReference type="Google" id="ProtNLM"/>
    </source>
</evidence>
<dbReference type="Gene3D" id="2.40.30.10">
    <property type="entry name" value="Translation factors"/>
    <property type="match status" value="1"/>
</dbReference>
<sequence>MDKPIGKVTHYYDKIGVAVVEMKKPLKVGDTIKISGHDNECTQTITSLQVEHVQVQKIAAGKEGALKTEKAVKEGDVIYLVAK</sequence>
<reference evidence="1 2" key="1">
    <citation type="journal article" date="2016" name="Nat. Commun.">
        <title>Thousands of microbial genomes shed light on interconnected biogeochemical processes in an aquifer system.</title>
        <authorList>
            <person name="Anantharaman K."/>
            <person name="Brown C.T."/>
            <person name="Hug L.A."/>
            <person name="Sharon I."/>
            <person name="Castelle C.J."/>
            <person name="Probst A.J."/>
            <person name="Thomas B.C."/>
            <person name="Singh A."/>
            <person name="Wilkins M.J."/>
            <person name="Karaoz U."/>
            <person name="Brodie E.L."/>
            <person name="Williams K.H."/>
            <person name="Hubbard S.S."/>
            <person name="Banfield J.F."/>
        </authorList>
    </citation>
    <scope>NUCLEOTIDE SEQUENCE [LARGE SCALE GENOMIC DNA]</scope>
</reference>
<dbReference type="AlphaFoldDB" id="A0A1F6BGF8"/>
<accession>A0A1F6BGF8</accession>
<dbReference type="InterPro" id="IPR009000">
    <property type="entry name" value="Transl_B-barrel_sf"/>
</dbReference>
<evidence type="ECO:0000313" key="1">
    <source>
        <dbReference type="EMBL" id="OGG36019.1"/>
    </source>
</evidence>
<name>A0A1F6BGF8_9BACT</name>